<accession>A0A382NMA7</accession>
<name>A0A382NMA7_9ZZZZ</name>
<evidence type="ECO:0000313" key="1">
    <source>
        <dbReference type="EMBL" id="SVC62333.1"/>
    </source>
</evidence>
<proteinExistence type="predicted"/>
<gene>
    <name evidence="1" type="ORF">METZ01_LOCUS315187</name>
</gene>
<protein>
    <submittedName>
        <fullName evidence="1">Uncharacterized protein</fullName>
    </submittedName>
</protein>
<reference evidence="1" key="1">
    <citation type="submission" date="2018-05" db="EMBL/GenBank/DDBJ databases">
        <authorList>
            <person name="Lanie J.A."/>
            <person name="Ng W.-L."/>
            <person name="Kazmierczak K.M."/>
            <person name="Andrzejewski T.M."/>
            <person name="Davidsen T.M."/>
            <person name="Wayne K.J."/>
            <person name="Tettelin H."/>
            <person name="Glass J.I."/>
            <person name="Rusch D."/>
            <person name="Podicherti R."/>
            <person name="Tsui H.-C.T."/>
            <person name="Winkler M.E."/>
        </authorList>
    </citation>
    <scope>NUCLEOTIDE SEQUENCE</scope>
</reference>
<dbReference type="AlphaFoldDB" id="A0A382NMA7"/>
<organism evidence="1">
    <name type="scientific">marine metagenome</name>
    <dbReference type="NCBI Taxonomy" id="408172"/>
    <lineage>
        <taxon>unclassified sequences</taxon>
        <taxon>metagenomes</taxon>
        <taxon>ecological metagenomes</taxon>
    </lineage>
</organism>
<dbReference type="EMBL" id="UINC01101488">
    <property type="protein sequence ID" value="SVC62333.1"/>
    <property type="molecule type" value="Genomic_DNA"/>
</dbReference>
<sequence length="26" mass="2831">MGGVSQDLKEAVKWLRLQAEQGNSEG</sequence>